<organism evidence="2 3">
    <name type="scientific">Coemansia pectinata</name>
    <dbReference type="NCBI Taxonomy" id="1052879"/>
    <lineage>
        <taxon>Eukaryota</taxon>
        <taxon>Fungi</taxon>
        <taxon>Fungi incertae sedis</taxon>
        <taxon>Zoopagomycota</taxon>
        <taxon>Kickxellomycotina</taxon>
        <taxon>Kickxellomycetes</taxon>
        <taxon>Kickxellales</taxon>
        <taxon>Kickxellaceae</taxon>
        <taxon>Coemansia</taxon>
    </lineage>
</organism>
<protein>
    <submittedName>
        <fullName evidence="2">Uncharacterized protein</fullName>
    </submittedName>
</protein>
<proteinExistence type="predicted"/>
<dbReference type="EMBL" id="JANBUH010000692">
    <property type="protein sequence ID" value="KAJ2749828.1"/>
    <property type="molecule type" value="Genomic_DNA"/>
</dbReference>
<comment type="caution">
    <text evidence="2">The sequence shown here is derived from an EMBL/GenBank/DDBJ whole genome shotgun (WGS) entry which is preliminary data.</text>
</comment>
<sequence length="261" mass="27307">MSDSKPPAKVSDVLDSDDDQSLAEALRTGDRDAIEAIVQKLTGQLESLKMESMSSSRAADFGLRQAAATNQTRLNEHRRISSLATTTKPATSDVEDASSMSPAAAAAAKNRRKRATVAVGLLCGAETGIAAVVCAYCGLPLDEGSETATKATLNSEIGYCCSNCEGILSVTAPDDQPPLVAAAPTQTLYHDADSDPAFMDDTTAAASAVAADTNDSLHGEQTLASENGLRRSTGNCDQCHTPLGDEYVNVLGRRFHVTHFA</sequence>
<name>A0A9W8GWM1_9FUNG</name>
<accession>A0A9W8GWM1</accession>
<dbReference type="AlphaFoldDB" id="A0A9W8GWM1"/>
<dbReference type="Proteomes" id="UP001140011">
    <property type="component" value="Unassembled WGS sequence"/>
</dbReference>
<dbReference type="OrthoDB" id="1112565at2759"/>
<reference evidence="2" key="1">
    <citation type="submission" date="2022-07" db="EMBL/GenBank/DDBJ databases">
        <title>Phylogenomic reconstructions and comparative analyses of Kickxellomycotina fungi.</title>
        <authorList>
            <person name="Reynolds N.K."/>
            <person name="Stajich J.E."/>
            <person name="Barry K."/>
            <person name="Grigoriev I.V."/>
            <person name="Crous P."/>
            <person name="Smith M.E."/>
        </authorList>
    </citation>
    <scope>NUCLEOTIDE SEQUENCE</scope>
    <source>
        <strain evidence="2">BCRC 34297</strain>
    </source>
</reference>
<gene>
    <name evidence="2" type="ORF">GGI19_005457</name>
</gene>
<feature type="non-terminal residue" evidence="2">
    <location>
        <position position="261"/>
    </location>
</feature>
<evidence type="ECO:0000313" key="3">
    <source>
        <dbReference type="Proteomes" id="UP001140011"/>
    </source>
</evidence>
<evidence type="ECO:0000313" key="2">
    <source>
        <dbReference type="EMBL" id="KAJ2749828.1"/>
    </source>
</evidence>
<keyword evidence="3" id="KW-1185">Reference proteome</keyword>
<feature type="region of interest" description="Disordered" evidence="1">
    <location>
        <begin position="1"/>
        <end position="29"/>
    </location>
</feature>
<evidence type="ECO:0000256" key="1">
    <source>
        <dbReference type="SAM" id="MobiDB-lite"/>
    </source>
</evidence>